<accession>A0A1B0BQ47</accession>
<reference evidence="2" key="2">
    <citation type="submission" date="2020-05" db="UniProtKB">
        <authorList>
            <consortium name="EnsemblMetazoa"/>
        </authorList>
    </citation>
    <scope>IDENTIFICATION</scope>
    <source>
        <strain evidence="2">IAEA</strain>
    </source>
</reference>
<proteinExistence type="predicted"/>
<keyword evidence="3" id="KW-1185">Reference proteome</keyword>
<dbReference type="Proteomes" id="UP000092460">
    <property type="component" value="Unassembled WGS sequence"/>
</dbReference>
<organism evidence="2 3">
    <name type="scientific">Glossina palpalis gambiensis</name>
    <dbReference type="NCBI Taxonomy" id="67801"/>
    <lineage>
        <taxon>Eukaryota</taxon>
        <taxon>Metazoa</taxon>
        <taxon>Ecdysozoa</taxon>
        <taxon>Arthropoda</taxon>
        <taxon>Hexapoda</taxon>
        <taxon>Insecta</taxon>
        <taxon>Pterygota</taxon>
        <taxon>Neoptera</taxon>
        <taxon>Endopterygota</taxon>
        <taxon>Diptera</taxon>
        <taxon>Brachycera</taxon>
        <taxon>Muscomorpha</taxon>
        <taxon>Hippoboscoidea</taxon>
        <taxon>Glossinidae</taxon>
        <taxon>Glossina</taxon>
    </lineage>
</organism>
<dbReference type="AlphaFoldDB" id="A0A1B0BQ47"/>
<reference evidence="3" key="1">
    <citation type="submission" date="2015-01" db="EMBL/GenBank/DDBJ databases">
        <authorList>
            <person name="Aksoy S."/>
            <person name="Warren W."/>
            <person name="Wilson R.K."/>
        </authorList>
    </citation>
    <scope>NUCLEOTIDE SEQUENCE [LARGE SCALE GENOMIC DNA]</scope>
    <source>
        <strain evidence="3">IAEA</strain>
    </source>
</reference>
<sequence>MLCEPNLLVPQKVDLKSLRDSSQPKPKKENDSKVDYPKPKISYLAENYRTFPKFTNQFDHLSEVLSLRSNDYLACRWDKFLNRVPDEYVRICLFTDIKKQENKPEPKRMRLTGKFYGVDSKLAPVPMDMSRDSSFISRSPPQKIDLESLRDSNKFETAKNKDQNDDNMRPKISYRSYDYYIFPKFTDQFNHLNKYLSLRGNKYLACRWNQFLDNTPDDYVYIRSYADYLDSLKMKRLARRKTLNGRFYGIDNKLAPIPVVPNPRRKTIKMTASHPRQG</sequence>
<evidence type="ECO:0000313" key="2">
    <source>
        <dbReference type="EnsemblMetazoa" id="GPPI037064-PA"/>
    </source>
</evidence>
<dbReference type="EMBL" id="JXJN01018376">
    <property type="status" value="NOT_ANNOTATED_CDS"/>
    <property type="molecule type" value="Genomic_DNA"/>
</dbReference>
<evidence type="ECO:0000313" key="3">
    <source>
        <dbReference type="Proteomes" id="UP000092460"/>
    </source>
</evidence>
<protein>
    <submittedName>
        <fullName evidence="2">Uncharacterized protein</fullName>
    </submittedName>
</protein>
<name>A0A1B0BQ47_9MUSC</name>
<feature type="compositionally biased region" description="Basic and acidic residues" evidence="1">
    <location>
        <begin position="26"/>
        <end position="36"/>
    </location>
</feature>
<dbReference type="VEuPathDB" id="VectorBase:GPPI037064"/>
<dbReference type="EnsemblMetazoa" id="GPPI037064-RA">
    <property type="protein sequence ID" value="GPPI037064-PA"/>
    <property type="gene ID" value="GPPI037064"/>
</dbReference>
<evidence type="ECO:0000256" key="1">
    <source>
        <dbReference type="SAM" id="MobiDB-lite"/>
    </source>
</evidence>
<feature type="region of interest" description="Disordered" evidence="1">
    <location>
        <begin position="16"/>
        <end position="36"/>
    </location>
</feature>